<proteinExistence type="predicted"/>
<organism evidence="2 3">
    <name type="scientific">Rhizobium fabae</name>
    <dbReference type="NCBI Taxonomy" id="573179"/>
    <lineage>
        <taxon>Bacteria</taxon>
        <taxon>Pseudomonadati</taxon>
        <taxon>Pseudomonadota</taxon>
        <taxon>Alphaproteobacteria</taxon>
        <taxon>Hyphomicrobiales</taxon>
        <taxon>Rhizobiaceae</taxon>
        <taxon>Rhizobium/Agrobacterium group</taxon>
        <taxon>Rhizobium</taxon>
    </lineage>
</organism>
<accession>A0A7W6B9G0</accession>
<gene>
    <name evidence="2" type="ORF">GGQ65_005538</name>
</gene>
<dbReference type="AlphaFoldDB" id="A0A7W6B9G0"/>
<dbReference type="Proteomes" id="UP000545490">
    <property type="component" value="Unassembled WGS sequence"/>
</dbReference>
<name>A0A7W6B9G0_9HYPH</name>
<evidence type="ECO:0000313" key="3">
    <source>
        <dbReference type="Proteomes" id="UP000545490"/>
    </source>
</evidence>
<evidence type="ECO:0000256" key="1">
    <source>
        <dbReference type="SAM" id="MobiDB-lite"/>
    </source>
</evidence>
<protein>
    <submittedName>
        <fullName evidence="2">Uncharacterized protein</fullName>
    </submittedName>
</protein>
<feature type="region of interest" description="Disordered" evidence="1">
    <location>
        <begin position="133"/>
        <end position="152"/>
    </location>
</feature>
<comment type="caution">
    <text evidence="2">The sequence shown here is derived from an EMBL/GenBank/DDBJ whole genome shotgun (WGS) entry which is preliminary data.</text>
</comment>
<feature type="region of interest" description="Disordered" evidence="1">
    <location>
        <begin position="1"/>
        <end position="69"/>
    </location>
</feature>
<feature type="compositionally biased region" description="Basic and acidic residues" evidence="1">
    <location>
        <begin position="1"/>
        <end position="10"/>
    </location>
</feature>
<dbReference type="EMBL" id="JACIDG010000017">
    <property type="protein sequence ID" value="MBB3918203.1"/>
    <property type="molecule type" value="Genomic_DNA"/>
</dbReference>
<evidence type="ECO:0000313" key="2">
    <source>
        <dbReference type="EMBL" id="MBB3918203.1"/>
    </source>
</evidence>
<reference evidence="2 3" key="1">
    <citation type="submission" date="2020-08" db="EMBL/GenBank/DDBJ databases">
        <title>Genomic Encyclopedia of Type Strains, Phase IV (KMG-IV): sequencing the most valuable type-strain genomes for metagenomic binning, comparative biology and taxonomic classification.</title>
        <authorList>
            <person name="Goeker M."/>
        </authorList>
    </citation>
    <scope>NUCLEOTIDE SEQUENCE [LARGE SCALE GENOMIC DNA]</scope>
    <source>
        <strain evidence="2 3">DSM 19331</strain>
    </source>
</reference>
<sequence length="245" mass="26687">MPEKPLDMHGDQPGSDASISTNRPPFHRCSREGEADPLARSGATGFRSAPDRGRYPRARRPAIPCRAKSPNLGAMPVASTEVVLAERLNSAWPGAARLTSSSPQRGDGGPKGRMRGPHGIPVIFALHSRSVHSRLRRSPPQPPAGTFSPLGRRDMWRRLASSHSRRGSEIWAETRGSAHLRGTFLSSLIPVLVTGIQPRRVCAVNESMPLLNESLVPKDLGTLDSCDKHRNEGSWWSRALAQGRP</sequence>
<feature type="region of interest" description="Disordered" evidence="1">
    <location>
        <begin position="94"/>
        <end position="115"/>
    </location>
</feature>